<feature type="transmembrane region" description="Helical" evidence="17">
    <location>
        <begin position="188"/>
        <end position="206"/>
    </location>
</feature>
<evidence type="ECO:0000256" key="16">
    <source>
        <dbReference type="PIRNR" id="PIRNR000345"/>
    </source>
</evidence>
<keyword evidence="13 16" id="KW-0443">Lipid metabolism</keyword>
<comment type="similarity">
    <text evidence="2 16">Belongs to the fatty acid desaturase type 1 family.</text>
</comment>
<evidence type="ECO:0000256" key="1">
    <source>
        <dbReference type="ARBA" id="ARBA00004141"/>
    </source>
</evidence>
<dbReference type="PROSITE" id="PS00191">
    <property type="entry name" value="CYTOCHROME_B5_1"/>
    <property type="match status" value="1"/>
</dbReference>
<feature type="transmembrane region" description="Helical" evidence="17">
    <location>
        <begin position="42"/>
        <end position="59"/>
    </location>
</feature>
<reference evidence="19 20" key="1">
    <citation type="journal article" date="2012" name="PLoS Pathog.">
        <title>Diverse lifestyles and strategies of plant pathogenesis encoded in the genomes of eighteen Dothideomycetes fungi.</title>
        <authorList>
            <person name="Ohm R.A."/>
            <person name="Feau N."/>
            <person name="Henrissat B."/>
            <person name="Schoch C.L."/>
            <person name="Horwitz B.A."/>
            <person name="Barry K.W."/>
            <person name="Condon B.J."/>
            <person name="Copeland A.C."/>
            <person name="Dhillon B."/>
            <person name="Glaser F."/>
            <person name="Hesse C.N."/>
            <person name="Kosti I."/>
            <person name="LaButti K."/>
            <person name="Lindquist E.A."/>
            <person name="Lucas S."/>
            <person name="Salamov A.A."/>
            <person name="Bradshaw R.E."/>
            <person name="Ciuffetti L."/>
            <person name="Hamelin R.C."/>
            <person name="Kema G.H.J."/>
            <person name="Lawrence C."/>
            <person name="Scott J.A."/>
            <person name="Spatafora J.W."/>
            <person name="Turgeon B.G."/>
            <person name="de Wit P.J.G.M."/>
            <person name="Zhong S."/>
            <person name="Goodwin S.B."/>
            <person name="Grigoriev I.V."/>
        </authorList>
    </citation>
    <scope>NUCLEOTIDE SEQUENCE [LARGE SCALE GENOMIC DNA]</scope>
    <source>
        <strain evidence="20">28A</strain>
    </source>
</reference>
<keyword evidence="12 16" id="KW-0408">Iron</keyword>
<dbReference type="Pfam" id="PF00173">
    <property type="entry name" value="Cyt-b5"/>
    <property type="match status" value="1"/>
</dbReference>
<dbReference type="InterPro" id="IPR015876">
    <property type="entry name" value="Acyl-CoA_DS"/>
</dbReference>
<evidence type="ECO:0000256" key="11">
    <source>
        <dbReference type="ARBA" id="ARBA00023002"/>
    </source>
</evidence>
<protein>
    <recommendedName>
        <fullName evidence="16">Acyl-CoA desaturase</fullName>
        <ecNumber evidence="16">1.14.19.1</ecNumber>
    </recommendedName>
</protein>
<dbReference type="SMART" id="SM01117">
    <property type="entry name" value="Cyt-b5"/>
    <property type="match status" value="1"/>
</dbReference>
<dbReference type="STRING" id="671987.R0KA15"/>
<dbReference type="InterPro" id="IPR001522">
    <property type="entry name" value="FADS-1_CS"/>
</dbReference>
<evidence type="ECO:0000256" key="12">
    <source>
        <dbReference type="ARBA" id="ARBA00023004"/>
    </source>
</evidence>
<evidence type="ECO:0000256" key="4">
    <source>
        <dbReference type="ARBA" id="ARBA00022516"/>
    </source>
</evidence>
<keyword evidence="8 16" id="KW-0276">Fatty acid metabolism</keyword>
<evidence type="ECO:0000256" key="17">
    <source>
        <dbReference type="SAM" id="Phobius"/>
    </source>
</evidence>
<feature type="transmembrane region" description="Helical" evidence="17">
    <location>
        <begin position="102"/>
        <end position="120"/>
    </location>
</feature>
<evidence type="ECO:0000256" key="13">
    <source>
        <dbReference type="ARBA" id="ARBA00023098"/>
    </source>
</evidence>
<evidence type="ECO:0000256" key="3">
    <source>
        <dbReference type="ARBA" id="ARBA00022448"/>
    </source>
</evidence>
<dbReference type="GO" id="GO:0005506">
    <property type="term" value="F:iron ion binding"/>
    <property type="evidence" value="ECO:0007669"/>
    <property type="project" value="TreeGrafter"/>
</dbReference>
<dbReference type="GeneID" id="19397929"/>
<dbReference type="EC" id="1.14.19.1" evidence="16"/>
<dbReference type="Proteomes" id="UP000016935">
    <property type="component" value="Unassembled WGS sequence"/>
</dbReference>
<evidence type="ECO:0000256" key="7">
    <source>
        <dbReference type="ARBA" id="ARBA00022723"/>
    </source>
</evidence>
<comment type="catalytic activity">
    <reaction evidence="16">
        <text>octadecanoyl-CoA + 2 Fe(II)-[cytochrome b5] + O2 + 2 H(+) = (9Z)-octadecenoyl-CoA + 2 Fe(III)-[cytochrome b5] + 2 H2O</text>
        <dbReference type="Rhea" id="RHEA:19721"/>
        <dbReference type="Rhea" id="RHEA-COMP:10438"/>
        <dbReference type="Rhea" id="RHEA-COMP:10439"/>
        <dbReference type="ChEBI" id="CHEBI:15377"/>
        <dbReference type="ChEBI" id="CHEBI:15378"/>
        <dbReference type="ChEBI" id="CHEBI:15379"/>
        <dbReference type="ChEBI" id="CHEBI:29033"/>
        <dbReference type="ChEBI" id="CHEBI:29034"/>
        <dbReference type="ChEBI" id="CHEBI:57387"/>
        <dbReference type="ChEBI" id="CHEBI:57394"/>
        <dbReference type="EC" id="1.14.19.1"/>
    </reaction>
</comment>
<feature type="transmembrane region" description="Helical" evidence="17">
    <location>
        <begin position="140"/>
        <end position="157"/>
    </location>
</feature>
<sequence length="464" mass="51957">MLTNYNLVARSTHDVRGFRGAHAKQSHISAQPTTIKNWHKKINWLNTTLVILIPAYGLYLARSTPLTRPTLLWSIIYYSMTAFGITGGYHRLWSHRCYSARLPLRLFLAFVGAGAIQGSIRWWSANHRAHHRWTDTMKDPYSVMRGLVFSHIGWMIMNTDPKVKGRTDISDLDSDAIVVFQHKHYGKILLFTAWVFPALVAGLGWGDWWGGFVYAGIIRACFVQQATFCVNSLAHWIGEQPFDDRRSPRDHVLTALVTMGEGYHNFHHEFPSDYRNAIIWYQYDPTKWLIWGMSKIPFFPLATDLKTFRANEIEKGRLQQQQKAVDKKRALLDWGTPLSQLPVLSWDKFQTQASADGAALVAIAGVIHDVSPFVADHPGGKTLIKSAIGKDATAVFNGGVYQHSNAAHNLLSTMRVGILRGGQEVEVWKSGAERATKDTRSLGIVRAGEQATRVLAPAAAAVAA</sequence>
<keyword evidence="3 16" id="KW-0813">Transport</keyword>
<dbReference type="InterPro" id="IPR036400">
    <property type="entry name" value="Cyt_B5-like_heme/steroid_sf"/>
</dbReference>
<evidence type="ECO:0000256" key="2">
    <source>
        <dbReference type="ARBA" id="ARBA00009295"/>
    </source>
</evidence>
<dbReference type="GO" id="GO:0006636">
    <property type="term" value="P:unsaturated fatty acid biosynthetic process"/>
    <property type="evidence" value="ECO:0007669"/>
    <property type="project" value="UniProtKB-UniRule"/>
</dbReference>
<comment type="subcellular location">
    <subcellularLocation>
        <location evidence="1">Membrane</location>
        <topology evidence="1">Multi-pass membrane protein</topology>
    </subcellularLocation>
</comment>
<dbReference type="HOGENOM" id="CLU_027359_3_2_1"/>
<keyword evidence="9 16" id="KW-0249">Electron transport</keyword>
<keyword evidence="10 17" id="KW-1133">Transmembrane helix</keyword>
<keyword evidence="6 17" id="KW-0812">Transmembrane</keyword>
<reference evidence="19 20" key="2">
    <citation type="journal article" date="2013" name="PLoS Genet.">
        <title>Comparative genome structure, secondary metabolite, and effector coding capacity across Cochliobolus pathogens.</title>
        <authorList>
            <person name="Condon B.J."/>
            <person name="Leng Y."/>
            <person name="Wu D."/>
            <person name="Bushley K.E."/>
            <person name="Ohm R.A."/>
            <person name="Otillar R."/>
            <person name="Martin J."/>
            <person name="Schackwitz W."/>
            <person name="Grimwood J."/>
            <person name="MohdZainudin N."/>
            <person name="Xue C."/>
            <person name="Wang R."/>
            <person name="Manning V.A."/>
            <person name="Dhillon B."/>
            <person name="Tu Z.J."/>
            <person name="Steffenson B.J."/>
            <person name="Salamov A."/>
            <person name="Sun H."/>
            <person name="Lowry S."/>
            <person name="LaButti K."/>
            <person name="Han J."/>
            <person name="Copeland A."/>
            <person name="Lindquist E."/>
            <person name="Barry K."/>
            <person name="Schmutz J."/>
            <person name="Baker S.E."/>
            <person name="Ciuffetti L.M."/>
            <person name="Grigoriev I.V."/>
            <person name="Zhong S."/>
            <person name="Turgeon B.G."/>
        </authorList>
    </citation>
    <scope>NUCLEOTIDE SEQUENCE [LARGE SCALE GENOMIC DNA]</scope>
    <source>
        <strain evidence="20">28A</strain>
    </source>
</reference>
<evidence type="ECO:0000256" key="9">
    <source>
        <dbReference type="ARBA" id="ARBA00022982"/>
    </source>
</evidence>
<dbReference type="PROSITE" id="PS00476">
    <property type="entry name" value="FATTY_ACID_DESATUR_1"/>
    <property type="match status" value="1"/>
</dbReference>
<dbReference type="AlphaFoldDB" id="R0KA15"/>
<evidence type="ECO:0000256" key="8">
    <source>
        <dbReference type="ARBA" id="ARBA00022832"/>
    </source>
</evidence>
<keyword evidence="7 16" id="KW-0479">Metal-binding</keyword>
<dbReference type="Gene3D" id="3.10.120.10">
    <property type="entry name" value="Cytochrome b5-like heme/steroid binding domain"/>
    <property type="match status" value="1"/>
</dbReference>
<evidence type="ECO:0000256" key="10">
    <source>
        <dbReference type="ARBA" id="ARBA00022989"/>
    </source>
</evidence>
<comment type="cofactor">
    <cofactor evidence="16">
        <name>Fe(2+)</name>
        <dbReference type="ChEBI" id="CHEBI:29033"/>
    </cofactor>
    <text evidence="16">Expected to bind 2 Fe(2+) ions per subunit.</text>
</comment>
<feature type="domain" description="Cytochrome b5 heme-binding" evidence="18">
    <location>
        <begin position="341"/>
        <end position="420"/>
    </location>
</feature>
<keyword evidence="5 16" id="KW-0349">Heme</keyword>
<dbReference type="EMBL" id="KB908504">
    <property type="protein sequence ID" value="EOA89823.1"/>
    <property type="molecule type" value="Genomic_DNA"/>
</dbReference>
<dbReference type="InterPro" id="IPR018506">
    <property type="entry name" value="Cyt_B5_heme-BS"/>
</dbReference>
<dbReference type="InterPro" id="IPR001199">
    <property type="entry name" value="Cyt_B5-like_heme/steroid-bd"/>
</dbReference>
<evidence type="ECO:0000313" key="20">
    <source>
        <dbReference type="Proteomes" id="UP000016935"/>
    </source>
</evidence>
<dbReference type="OrthoDB" id="10260134at2759"/>
<dbReference type="Pfam" id="PF00487">
    <property type="entry name" value="FA_desaturase"/>
    <property type="match status" value="1"/>
</dbReference>
<keyword evidence="14 17" id="KW-0472">Membrane</keyword>
<dbReference type="RefSeq" id="XP_008022740.1">
    <property type="nucleotide sequence ID" value="XM_008024549.1"/>
</dbReference>
<evidence type="ECO:0000256" key="14">
    <source>
        <dbReference type="ARBA" id="ARBA00023136"/>
    </source>
</evidence>
<dbReference type="PRINTS" id="PR00075">
    <property type="entry name" value="FACDDSATRASE"/>
</dbReference>
<dbReference type="PROSITE" id="PS50255">
    <property type="entry name" value="CYTOCHROME_B5_2"/>
    <property type="match status" value="1"/>
</dbReference>
<dbReference type="eggNOG" id="KOG1600">
    <property type="taxonomic scope" value="Eukaryota"/>
</dbReference>
<dbReference type="eggNOG" id="KOG0537">
    <property type="taxonomic scope" value="Eukaryota"/>
</dbReference>
<keyword evidence="15 16" id="KW-0275">Fatty acid biosynthesis</keyword>
<dbReference type="PIRSF" id="PIRSF000345">
    <property type="entry name" value="OLE1"/>
    <property type="match status" value="1"/>
</dbReference>
<evidence type="ECO:0000313" key="19">
    <source>
        <dbReference type="EMBL" id="EOA89823.1"/>
    </source>
</evidence>
<dbReference type="PANTHER" id="PTHR11351:SF31">
    <property type="entry name" value="DESATURASE 1, ISOFORM A-RELATED"/>
    <property type="match status" value="1"/>
</dbReference>
<proteinExistence type="inferred from homology"/>
<dbReference type="PANTHER" id="PTHR11351">
    <property type="entry name" value="ACYL-COA DESATURASE"/>
    <property type="match status" value="1"/>
</dbReference>
<keyword evidence="4 16" id="KW-0444">Lipid biosynthesis</keyword>
<comment type="function">
    <text evidence="16">Stearoyl-CoA desaturase that utilizes O(2) and electrons from reduced cytochrome b5 to introduce the first double bond into saturated fatty acyl-CoA substrates.</text>
</comment>
<keyword evidence="11 16" id="KW-0560">Oxidoreductase</keyword>
<dbReference type="InterPro" id="IPR005804">
    <property type="entry name" value="FA_desaturase_dom"/>
</dbReference>
<dbReference type="GO" id="GO:0005789">
    <property type="term" value="C:endoplasmic reticulum membrane"/>
    <property type="evidence" value="ECO:0007669"/>
    <property type="project" value="TreeGrafter"/>
</dbReference>
<dbReference type="SUPFAM" id="SSF55856">
    <property type="entry name" value="Cytochrome b5-like heme/steroid binding domain"/>
    <property type="match status" value="1"/>
</dbReference>
<gene>
    <name evidence="19" type="ORF">SETTUDRAFT_159387</name>
</gene>
<dbReference type="InterPro" id="IPR009160">
    <property type="entry name" value="Acyl-CoA_deSatase_haem/ster-bd"/>
</dbReference>
<evidence type="ECO:0000256" key="6">
    <source>
        <dbReference type="ARBA" id="ARBA00022692"/>
    </source>
</evidence>
<evidence type="ECO:0000256" key="15">
    <source>
        <dbReference type="ARBA" id="ARBA00023160"/>
    </source>
</evidence>
<evidence type="ECO:0000259" key="18">
    <source>
        <dbReference type="PROSITE" id="PS50255"/>
    </source>
</evidence>
<dbReference type="GO" id="GO:0020037">
    <property type="term" value="F:heme binding"/>
    <property type="evidence" value="ECO:0007669"/>
    <property type="project" value="InterPro"/>
</dbReference>
<dbReference type="GO" id="GO:0004768">
    <property type="term" value="F:stearoyl-CoA 9-desaturase activity"/>
    <property type="evidence" value="ECO:0007669"/>
    <property type="project" value="UniProtKB-UniRule"/>
</dbReference>
<feature type="transmembrane region" description="Helical" evidence="17">
    <location>
        <begin position="71"/>
        <end position="90"/>
    </location>
</feature>
<evidence type="ECO:0000256" key="5">
    <source>
        <dbReference type="ARBA" id="ARBA00022617"/>
    </source>
</evidence>
<organism evidence="19 20">
    <name type="scientific">Exserohilum turcicum (strain 28A)</name>
    <name type="common">Northern leaf blight fungus</name>
    <name type="synonym">Setosphaeria turcica</name>
    <dbReference type="NCBI Taxonomy" id="671987"/>
    <lineage>
        <taxon>Eukaryota</taxon>
        <taxon>Fungi</taxon>
        <taxon>Dikarya</taxon>
        <taxon>Ascomycota</taxon>
        <taxon>Pezizomycotina</taxon>
        <taxon>Dothideomycetes</taxon>
        <taxon>Pleosporomycetidae</taxon>
        <taxon>Pleosporales</taxon>
        <taxon>Pleosporineae</taxon>
        <taxon>Pleosporaceae</taxon>
        <taxon>Exserohilum</taxon>
    </lineage>
</organism>
<dbReference type="CDD" id="cd03505">
    <property type="entry name" value="Delta9-FADS-like"/>
    <property type="match status" value="1"/>
</dbReference>
<accession>R0KA15</accession>
<dbReference type="FunFam" id="3.10.120.10:FF:000004">
    <property type="entry name" value="Acyl-CoA desaturase"/>
    <property type="match status" value="1"/>
</dbReference>
<keyword evidence="20" id="KW-1185">Reference proteome</keyword>
<name>R0KA15_EXST2</name>